<dbReference type="CDD" id="cd05233">
    <property type="entry name" value="SDR_c"/>
    <property type="match status" value="1"/>
</dbReference>
<dbReference type="InterPro" id="IPR002347">
    <property type="entry name" value="SDR_fam"/>
</dbReference>
<evidence type="ECO:0000313" key="3">
    <source>
        <dbReference type="EMBL" id="CDX38408.1"/>
    </source>
</evidence>
<dbReference type="SMART" id="SM00822">
    <property type="entry name" value="PKS_KR"/>
    <property type="match status" value="1"/>
</dbReference>
<dbReference type="PRINTS" id="PR00081">
    <property type="entry name" value="GDHRDH"/>
</dbReference>
<dbReference type="Proteomes" id="UP000046373">
    <property type="component" value="Unassembled WGS sequence"/>
</dbReference>
<dbReference type="InterPro" id="IPR020904">
    <property type="entry name" value="Sc_DH/Rdtase_CS"/>
</dbReference>
<comment type="similarity">
    <text evidence="1">Belongs to the short-chain dehydrogenases/reductases (SDR) family.</text>
</comment>
<dbReference type="PRINTS" id="PR00080">
    <property type="entry name" value="SDRFAMILY"/>
</dbReference>
<gene>
    <name evidence="3" type="ORF">MPLDJ20_230067</name>
</gene>
<sequence>MSGLAGRNSETRAIVTGGAQGIGFAVAEALADEGCRALALIGRSQEKGDKAAAVLKKNGVDAIFISADVAKVADCKRAVETAIRHFGTLNALVNAAATSARGSLVETTEELFDQIFDTNVRGPFFLMQGLVAHLLERKAPGSIVNVLSMSAHAGQSFLTPYSTSKGALMTLTKNVASSYRKNRIRCNAVLPGWMDTEGEAIVQKKWHDAPDDWLAKAEAAQPMGQLVKPAQLARLITYMLSPQAGVMTGSLVDYDQNIAGVVGE</sequence>
<feature type="domain" description="Ketoreductase" evidence="2">
    <location>
        <begin position="11"/>
        <end position="196"/>
    </location>
</feature>
<dbReference type="PANTHER" id="PTHR42760">
    <property type="entry name" value="SHORT-CHAIN DEHYDROGENASES/REDUCTASES FAMILY MEMBER"/>
    <property type="match status" value="1"/>
</dbReference>
<protein>
    <submittedName>
        <fullName evidence="3">Short chain dehydrogenase</fullName>
    </submittedName>
</protein>
<dbReference type="GO" id="GO:0016616">
    <property type="term" value="F:oxidoreductase activity, acting on the CH-OH group of donors, NAD or NADP as acceptor"/>
    <property type="evidence" value="ECO:0007669"/>
    <property type="project" value="UniProtKB-ARBA"/>
</dbReference>
<dbReference type="EMBL" id="CCNB01000016">
    <property type="protein sequence ID" value="CDX38408.1"/>
    <property type="molecule type" value="Genomic_DNA"/>
</dbReference>
<dbReference type="SUPFAM" id="SSF51735">
    <property type="entry name" value="NAD(P)-binding Rossmann-fold domains"/>
    <property type="match status" value="1"/>
</dbReference>
<accession>A0A090F3U7</accession>
<dbReference type="InterPro" id="IPR036291">
    <property type="entry name" value="NAD(P)-bd_dom_sf"/>
</dbReference>
<reference evidence="3 4" key="1">
    <citation type="submission" date="2014-08" db="EMBL/GenBank/DDBJ databases">
        <authorList>
            <person name="Moulin Lionel"/>
        </authorList>
    </citation>
    <scope>NUCLEOTIDE SEQUENCE [LARGE SCALE GENOMIC DNA]</scope>
</reference>
<dbReference type="AlphaFoldDB" id="A0A090F3U7"/>
<proteinExistence type="inferred from homology"/>
<dbReference type="InterPro" id="IPR057326">
    <property type="entry name" value="KR_dom"/>
</dbReference>
<dbReference type="NCBIfam" id="NF004847">
    <property type="entry name" value="PRK06198.1"/>
    <property type="match status" value="1"/>
</dbReference>
<evidence type="ECO:0000259" key="2">
    <source>
        <dbReference type="SMART" id="SM00822"/>
    </source>
</evidence>
<organism evidence="3 4">
    <name type="scientific">Mesorhizobium plurifarium</name>
    <dbReference type="NCBI Taxonomy" id="69974"/>
    <lineage>
        <taxon>Bacteria</taxon>
        <taxon>Pseudomonadati</taxon>
        <taxon>Pseudomonadota</taxon>
        <taxon>Alphaproteobacteria</taxon>
        <taxon>Hyphomicrobiales</taxon>
        <taxon>Phyllobacteriaceae</taxon>
        <taxon>Mesorhizobium</taxon>
    </lineage>
</organism>
<dbReference type="GeneID" id="31891284"/>
<evidence type="ECO:0000313" key="4">
    <source>
        <dbReference type="Proteomes" id="UP000046373"/>
    </source>
</evidence>
<dbReference type="Gene3D" id="3.40.50.720">
    <property type="entry name" value="NAD(P)-binding Rossmann-like Domain"/>
    <property type="match status" value="1"/>
</dbReference>
<name>A0A090F3U7_MESPL</name>
<evidence type="ECO:0000256" key="1">
    <source>
        <dbReference type="ARBA" id="ARBA00006484"/>
    </source>
</evidence>
<dbReference type="FunFam" id="3.40.50.720:FF:000084">
    <property type="entry name" value="Short-chain dehydrogenase reductase"/>
    <property type="match status" value="1"/>
</dbReference>
<dbReference type="PROSITE" id="PS00061">
    <property type="entry name" value="ADH_SHORT"/>
    <property type="match status" value="1"/>
</dbReference>
<dbReference type="Pfam" id="PF13561">
    <property type="entry name" value="adh_short_C2"/>
    <property type="match status" value="1"/>
</dbReference>